<evidence type="ECO:0000256" key="2">
    <source>
        <dbReference type="SAM" id="SignalP"/>
    </source>
</evidence>
<feature type="compositionally biased region" description="Basic and acidic residues" evidence="1">
    <location>
        <begin position="95"/>
        <end position="107"/>
    </location>
</feature>
<name>A0A1H3PUL6_9PSEU</name>
<reference evidence="4" key="1">
    <citation type="submission" date="2016-10" db="EMBL/GenBank/DDBJ databases">
        <authorList>
            <person name="Varghese N."/>
            <person name="Submissions S."/>
        </authorList>
    </citation>
    <scope>NUCLEOTIDE SEQUENCE [LARGE SCALE GENOMIC DNA]</scope>
    <source>
        <strain evidence="4">CGMCC 4.3530</strain>
    </source>
</reference>
<organism evidence="3 4">
    <name type="scientific">Saccharopolyspora shandongensis</name>
    <dbReference type="NCBI Taxonomy" id="418495"/>
    <lineage>
        <taxon>Bacteria</taxon>
        <taxon>Bacillati</taxon>
        <taxon>Actinomycetota</taxon>
        <taxon>Actinomycetes</taxon>
        <taxon>Pseudonocardiales</taxon>
        <taxon>Pseudonocardiaceae</taxon>
        <taxon>Saccharopolyspora</taxon>
    </lineage>
</organism>
<protein>
    <recommendedName>
        <fullName evidence="5">Small secreted domain</fullName>
    </recommendedName>
</protein>
<evidence type="ECO:0000313" key="3">
    <source>
        <dbReference type="EMBL" id="SDZ04974.1"/>
    </source>
</evidence>
<dbReference type="Proteomes" id="UP000199529">
    <property type="component" value="Unassembled WGS sequence"/>
</dbReference>
<feature type="region of interest" description="Disordered" evidence="1">
    <location>
        <begin position="27"/>
        <end position="56"/>
    </location>
</feature>
<evidence type="ECO:0000313" key="4">
    <source>
        <dbReference type="Proteomes" id="UP000199529"/>
    </source>
</evidence>
<dbReference type="RefSeq" id="WP_093273627.1">
    <property type="nucleotide sequence ID" value="NZ_FNOK01000044.1"/>
</dbReference>
<dbReference type="AlphaFoldDB" id="A0A1H3PUL6"/>
<proteinExistence type="predicted"/>
<feature type="compositionally biased region" description="Gly residues" evidence="1">
    <location>
        <begin position="47"/>
        <end position="56"/>
    </location>
</feature>
<evidence type="ECO:0000256" key="1">
    <source>
        <dbReference type="SAM" id="MobiDB-lite"/>
    </source>
</evidence>
<gene>
    <name evidence="3" type="ORF">SAMN05216215_104413</name>
</gene>
<sequence length="107" mass="10262">MRRSVRVLFAGAAAVGLLAMGGSPALAAKGKEKTSDDDSTVTAAAEGGAGGNGGNGGFGVNICPSIAVLSPAKADCGAGNGGSANGGDAEATAEDDSKDRKYSKDDE</sequence>
<keyword evidence="2" id="KW-0732">Signal</keyword>
<keyword evidence="4" id="KW-1185">Reference proteome</keyword>
<dbReference type="EMBL" id="FNOK01000044">
    <property type="protein sequence ID" value="SDZ04974.1"/>
    <property type="molecule type" value="Genomic_DNA"/>
</dbReference>
<feature type="signal peptide" evidence="2">
    <location>
        <begin position="1"/>
        <end position="27"/>
    </location>
</feature>
<accession>A0A1H3PUL6</accession>
<feature type="chain" id="PRO_5011776664" description="Small secreted domain" evidence="2">
    <location>
        <begin position="28"/>
        <end position="107"/>
    </location>
</feature>
<feature type="region of interest" description="Disordered" evidence="1">
    <location>
        <begin position="77"/>
        <end position="107"/>
    </location>
</feature>
<evidence type="ECO:0008006" key="5">
    <source>
        <dbReference type="Google" id="ProtNLM"/>
    </source>
</evidence>